<dbReference type="SUPFAM" id="SSF53474">
    <property type="entry name" value="alpha/beta-Hydrolases"/>
    <property type="match status" value="1"/>
</dbReference>
<evidence type="ECO:0000256" key="4">
    <source>
        <dbReference type="SAM" id="MobiDB-lite"/>
    </source>
</evidence>
<comment type="similarity">
    <text evidence="1">Belongs to the AB hydrolase superfamily. AB hydrolase 2 family.</text>
</comment>
<evidence type="ECO:0000256" key="1">
    <source>
        <dbReference type="ARBA" id="ARBA00006499"/>
    </source>
</evidence>
<sequence>MATPTASVIFLHGLGDSGGGWTSLRRDAPLEWARWSFPDAPEQAVSCNGGNHMPSWFDIEELPLGERETVGAPRGIVAAVSAVHAMLRQSESLGFPAHRTILGGFSQGAALALLAGLSYEKPLAGIIALSGWAIQSGEMPKAVLHRDVPLFLGHGEGDTTVPCSLGRAAELALKEAGCNKVYLHTYASMGHSACPQELRDVHRFLEAQLPEKLSRAAGVPRPPPPTSEAPPLGAAARSRVVVGKREEVAKKAVRPSCKVVEEDDQLRITVVLTGVLDLVEIQVDLASQQLKLKAAGNDLYELELQLPHLVNPELASTKFSRRRQELDIIAPKC</sequence>
<proteinExistence type="inferred from homology"/>
<dbReference type="InterPro" id="IPR050565">
    <property type="entry name" value="LYPA1-2/EST-like"/>
</dbReference>
<comment type="caution">
    <text evidence="7">The sequence shown here is derived from an EMBL/GenBank/DDBJ whole genome shotgun (WGS) entry which is preliminary data.</text>
</comment>
<dbReference type="InterPro" id="IPR029058">
    <property type="entry name" value="AB_hydrolase_fold"/>
</dbReference>
<dbReference type="PANTHER" id="PTHR10655">
    <property type="entry name" value="LYSOPHOSPHOLIPASE-RELATED"/>
    <property type="match status" value="1"/>
</dbReference>
<organism evidence="7 8">
    <name type="scientific">Polarella glacialis</name>
    <name type="common">Dinoflagellate</name>
    <dbReference type="NCBI Taxonomy" id="89957"/>
    <lineage>
        <taxon>Eukaryota</taxon>
        <taxon>Sar</taxon>
        <taxon>Alveolata</taxon>
        <taxon>Dinophyceae</taxon>
        <taxon>Suessiales</taxon>
        <taxon>Suessiaceae</taxon>
        <taxon>Polarella</taxon>
    </lineage>
</organism>
<feature type="domain" description="PIH1D1/2/3 CS-like" evidence="6">
    <location>
        <begin position="264"/>
        <end position="331"/>
    </location>
</feature>
<dbReference type="CDD" id="cd00298">
    <property type="entry name" value="ACD_sHsps_p23-like"/>
    <property type="match status" value="1"/>
</dbReference>
<dbReference type="GO" id="GO:0005737">
    <property type="term" value="C:cytoplasm"/>
    <property type="evidence" value="ECO:0007669"/>
    <property type="project" value="TreeGrafter"/>
</dbReference>
<accession>A0A813HXV2</accession>
<keyword evidence="3" id="KW-0378">Hydrolase</keyword>
<feature type="region of interest" description="Disordered" evidence="4">
    <location>
        <begin position="215"/>
        <end position="235"/>
    </location>
</feature>
<evidence type="ECO:0000256" key="2">
    <source>
        <dbReference type="ARBA" id="ARBA00008511"/>
    </source>
</evidence>
<dbReference type="Gene3D" id="3.40.50.1820">
    <property type="entry name" value="alpha/beta hydrolase"/>
    <property type="match status" value="1"/>
</dbReference>
<dbReference type="Proteomes" id="UP000626109">
    <property type="component" value="Unassembled WGS sequence"/>
</dbReference>
<dbReference type="Pfam" id="PF02230">
    <property type="entry name" value="Abhydrolase_2"/>
    <property type="match status" value="1"/>
</dbReference>
<dbReference type="AlphaFoldDB" id="A0A813HXV2"/>
<dbReference type="EMBL" id="CAJNNW010001954">
    <property type="protein sequence ID" value="CAE8642231.1"/>
    <property type="molecule type" value="Genomic_DNA"/>
</dbReference>
<evidence type="ECO:0000259" key="5">
    <source>
        <dbReference type="Pfam" id="PF02230"/>
    </source>
</evidence>
<comment type="similarity">
    <text evidence="2">Belongs to the PIH1 family.</text>
</comment>
<dbReference type="InterPro" id="IPR041442">
    <property type="entry name" value="PIH1D1/2/3_CS-like"/>
</dbReference>
<dbReference type="InterPro" id="IPR003140">
    <property type="entry name" value="PLipase/COase/thioEstase"/>
</dbReference>
<gene>
    <name evidence="7" type="ORF">PGLA2088_LOCUS2412</name>
</gene>
<feature type="domain" description="Phospholipase/carboxylesterase/thioesterase" evidence="5">
    <location>
        <begin position="4"/>
        <end position="207"/>
    </location>
</feature>
<dbReference type="GO" id="GO:0052689">
    <property type="term" value="F:carboxylic ester hydrolase activity"/>
    <property type="evidence" value="ECO:0007669"/>
    <property type="project" value="TreeGrafter"/>
</dbReference>
<protein>
    <recommendedName>
        <fullName evidence="9">Phospholipase/carboxylesterase/thioesterase domain-containing protein</fullName>
    </recommendedName>
</protein>
<evidence type="ECO:0000313" key="7">
    <source>
        <dbReference type="EMBL" id="CAE8642231.1"/>
    </source>
</evidence>
<dbReference type="PANTHER" id="PTHR10655:SF17">
    <property type="entry name" value="LYSOPHOSPHOLIPASE-LIKE PROTEIN 1"/>
    <property type="match status" value="1"/>
</dbReference>
<evidence type="ECO:0008006" key="9">
    <source>
        <dbReference type="Google" id="ProtNLM"/>
    </source>
</evidence>
<name>A0A813HXV2_POLGL</name>
<dbReference type="GO" id="GO:0008474">
    <property type="term" value="F:palmitoyl-(protein) hydrolase activity"/>
    <property type="evidence" value="ECO:0007669"/>
    <property type="project" value="TreeGrafter"/>
</dbReference>
<dbReference type="Pfam" id="PF18201">
    <property type="entry name" value="PIH1_CS"/>
    <property type="match status" value="1"/>
</dbReference>
<evidence type="ECO:0000259" key="6">
    <source>
        <dbReference type="Pfam" id="PF18201"/>
    </source>
</evidence>
<reference evidence="7" key="1">
    <citation type="submission" date="2021-02" db="EMBL/GenBank/DDBJ databases">
        <authorList>
            <person name="Dougan E. K."/>
            <person name="Rhodes N."/>
            <person name="Thang M."/>
            <person name="Chan C."/>
        </authorList>
    </citation>
    <scope>NUCLEOTIDE SEQUENCE</scope>
</reference>
<evidence type="ECO:0000313" key="8">
    <source>
        <dbReference type="Proteomes" id="UP000626109"/>
    </source>
</evidence>
<evidence type="ECO:0000256" key="3">
    <source>
        <dbReference type="ARBA" id="ARBA00022801"/>
    </source>
</evidence>